<reference evidence="1 2" key="1">
    <citation type="submission" date="2022-09" db="EMBL/GenBank/DDBJ databases">
        <title>Chryseobacterium oleae sp.nov., isolated from the inter-root soil of Pyrola calliantha H. Andr. in Tibet.</title>
        <authorList>
            <person name="Li Z."/>
        </authorList>
    </citation>
    <scope>NUCLEOTIDE SEQUENCE [LARGE SCALE GENOMIC DNA]</scope>
    <source>
        <strain evidence="2">pc1-10</strain>
    </source>
</reference>
<dbReference type="InterPro" id="IPR038707">
    <property type="entry name" value="TraQ_sf"/>
</dbReference>
<dbReference type="Gene3D" id="2.60.40.2410">
    <property type="entry name" value="Uncharacterised protein PF12988, DUF3872"/>
    <property type="match status" value="1"/>
</dbReference>
<dbReference type="InterPro" id="IPR024355">
    <property type="entry name" value="TraQ_bacteroidetes"/>
</dbReference>
<organism evidence="1 2">
    <name type="scientific">Chryseobacterium herbae</name>
    <dbReference type="NCBI Taxonomy" id="2976476"/>
    <lineage>
        <taxon>Bacteria</taxon>
        <taxon>Pseudomonadati</taxon>
        <taxon>Bacteroidota</taxon>
        <taxon>Flavobacteriia</taxon>
        <taxon>Flavobacteriales</taxon>
        <taxon>Weeksellaceae</taxon>
        <taxon>Chryseobacterium group</taxon>
        <taxon>Chryseobacterium</taxon>
    </lineage>
</organism>
<accession>A0ABT2ISJ9</accession>
<dbReference type="Pfam" id="PF12988">
    <property type="entry name" value="TraQ_transposon"/>
    <property type="match status" value="1"/>
</dbReference>
<dbReference type="RefSeq" id="WP_259838063.1">
    <property type="nucleotide sequence ID" value="NZ_JAOAMU010000002.1"/>
</dbReference>
<dbReference type="PROSITE" id="PS51257">
    <property type="entry name" value="PROKAR_LIPOPROTEIN"/>
    <property type="match status" value="1"/>
</dbReference>
<comment type="caution">
    <text evidence="1">The sequence shown here is derived from an EMBL/GenBank/DDBJ whole genome shotgun (WGS) entry which is preliminary data.</text>
</comment>
<gene>
    <name evidence="1" type="ORF">N0B48_07900</name>
</gene>
<proteinExistence type="predicted"/>
<evidence type="ECO:0000313" key="1">
    <source>
        <dbReference type="EMBL" id="MCT2561803.1"/>
    </source>
</evidence>
<protein>
    <submittedName>
        <fullName evidence="1">DUF3872 domain-containing protein</fullName>
    </submittedName>
</protein>
<evidence type="ECO:0000313" key="2">
    <source>
        <dbReference type="Proteomes" id="UP001525566"/>
    </source>
</evidence>
<dbReference type="Proteomes" id="UP001525566">
    <property type="component" value="Unassembled WGS sequence"/>
</dbReference>
<name>A0ABT2ISJ9_9FLAO</name>
<dbReference type="EMBL" id="JAOAMU010000002">
    <property type="protein sequence ID" value="MCT2561803.1"/>
    <property type="molecule type" value="Genomic_DNA"/>
</dbReference>
<sequence length="151" mass="17573">MKYFNQKRISFAGEWRCIFTSLPILLLLFSLSSCDKELDVKTDFPFELQVMPVPKSIGKGETITIRCSLKTQGNYKGTEYFIRYFQFDGKGKLLLGDYKALKPNNLYTLTQQQFRLHYVSESSVTQAFDIWVSNNHGHEQKMSFQFNVADK</sequence>
<keyword evidence="2" id="KW-1185">Reference proteome</keyword>